<accession>A0AAV4MPR6</accession>
<evidence type="ECO:0000313" key="12">
    <source>
        <dbReference type="Proteomes" id="UP001054945"/>
    </source>
</evidence>
<keyword evidence="7 10" id="KW-0443">Lipid metabolism</keyword>
<gene>
    <name evidence="11" type="primary">Elovl1_7</name>
    <name evidence="11" type="ORF">CEXT_47331</name>
</gene>
<dbReference type="GO" id="GO:0034625">
    <property type="term" value="P:fatty acid elongation, monounsaturated fatty acid"/>
    <property type="evidence" value="ECO:0007669"/>
    <property type="project" value="TreeGrafter"/>
</dbReference>
<organism evidence="11 12">
    <name type="scientific">Caerostris extrusa</name>
    <name type="common">Bark spider</name>
    <name type="synonym">Caerostris bankana</name>
    <dbReference type="NCBI Taxonomy" id="172846"/>
    <lineage>
        <taxon>Eukaryota</taxon>
        <taxon>Metazoa</taxon>
        <taxon>Ecdysozoa</taxon>
        <taxon>Arthropoda</taxon>
        <taxon>Chelicerata</taxon>
        <taxon>Arachnida</taxon>
        <taxon>Araneae</taxon>
        <taxon>Araneomorphae</taxon>
        <taxon>Entelegynae</taxon>
        <taxon>Araneoidea</taxon>
        <taxon>Araneidae</taxon>
        <taxon>Caerostris</taxon>
    </lineage>
</organism>
<sequence>MINFTQHYQDFLDNGDPRVASWPMMDSPMKAITLVVMYLGFVKVVGPAWMRDQKPYELRIPMIVYNFLLVAISTWIFFNVAYFDSKEKMNSI</sequence>
<dbReference type="GO" id="GO:0009922">
    <property type="term" value="F:fatty acid elongase activity"/>
    <property type="evidence" value="ECO:0007669"/>
    <property type="project" value="UniProtKB-EC"/>
</dbReference>
<comment type="caution">
    <text evidence="10">Lacks conserved residue(s) required for the propagation of feature annotation.</text>
</comment>
<feature type="transmembrane region" description="Helical" evidence="10">
    <location>
        <begin position="62"/>
        <end position="83"/>
    </location>
</feature>
<proteinExistence type="inferred from homology"/>
<dbReference type="GO" id="GO:0019367">
    <property type="term" value="P:fatty acid elongation, saturated fatty acid"/>
    <property type="evidence" value="ECO:0007669"/>
    <property type="project" value="TreeGrafter"/>
</dbReference>
<dbReference type="GO" id="GO:0042761">
    <property type="term" value="P:very long-chain fatty acid biosynthetic process"/>
    <property type="evidence" value="ECO:0007669"/>
    <property type="project" value="TreeGrafter"/>
</dbReference>
<name>A0AAV4MPR6_CAEEX</name>
<reference evidence="11 12" key="1">
    <citation type="submission" date="2021-06" db="EMBL/GenBank/DDBJ databases">
        <title>Caerostris extrusa draft genome.</title>
        <authorList>
            <person name="Kono N."/>
            <person name="Arakawa K."/>
        </authorList>
    </citation>
    <scope>NUCLEOTIDE SEQUENCE [LARGE SCALE GENOMIC DNA]</scope>
</reference>
<comment type="catalytic activity">
    <reaction evidence="10">
        <text>a very-long-chain acyl-CoA + malonyl-CoA + H(+) = a very-long-chain 3-oxoacyl-CoA + CO2 + CoA</text>
        <dbReference type="Rhea" id="RHEA:32727"/>
        <dbReference type="ChEBI" id="CHEBI:15378"/>
        <dbReference type="ChEBI" id="CHEBI:16526"/>
        <dbReference type="ChEBI" id="CHEBI:57287"/>
        <dbReference type="ChEBI" id="CHEBI:57384"/>
        <dbReference type="ChEBI" id="CHEBI:90725"/>
        <dbReference type="ChEBI" id="CHEBI:90736"/>
        <dbReference type="EC" id="2.3.1.199"/>
    </reaction>
</comment>
<evidence type="ECO:0000256" key="3">
    <source>
        <dbReference type="ARBA" id="ARBA00022679"/>
    </source>
</evidence>
<dbReference type="PANTHER" id="PTHR11157:SF126">
    <property type="entry name" value="ELONGATION OF VERY LONG CHAIN FATTY ACIDS PROTEIN"/>
    <property type="match status" value="1"/>
</dbReference>
<evidence type="ECO:0000256" key="4">
    <source>
        <dbReference type="ARBA" id="ARBA00022692"/>
    </source>
</evidence>
<evidence type="ECO:0000256" key="6">
    <source>
        <dbReference type="ARBA" id="ARBA00022989"/>
    </source>
</evidence>
<keyword evidence="12" id="KW-1185">Reference proteome</keyword>
<dbReference type="EC" id="2.3.1.199" evidence="10"/>
<protein>
    <recommendedName>
        <fullName evidence="10">Elongation of very long chain fatty acids protein</fullName>
        <ecNumber evidence="10">2.3.1.199</ecNumber>
    </recommendedName>
    <alternativeName>
        <fullName evidence="10">Very-long-chain 3-oxoacyl-CoA synthase</fullName>
    </alternativeName>
</protein>
<evidence type="ECO:0000256" key="1">
    <source>
        <dbReference type="ARBA" id="ARBA00004141"/>
    </source>
</evidence>
<comment type="similarity">
    <text evidence="10">Belongs to the ELO family.</text>
</comment>
<dbReference type="GO" id="GO:0005789">
    <property type="term" value="C:endoplasmic reticulum membrane"/>
    <property type="evidence" value="ECO:0007669"/>
    <property type="project" value="TreeGrafter"/>
</dbReference>
<dbReference type="Pfam" id="PF01151">
    <property type="entry name" value="ELO"/>
    <property type="match status" value="1"/>
</dbReference>
<evidence type="ECO:0000256" key="2">
    <source>
        <dbReference type="ARBA" id="ARBA00022516"/>
    </source>
</evidence>
<keyword evidence="5 10" id="KW-0276">Fatty acid metabolism</keyword>
<evidence type="ECO:0000256" key="5">
    <source>
        <dbReference type="ARBA" id="ARBA00022832"/>
    </source>
</evidence>
<keyword evidence="6 10" id="KW-1133">Transmembrane helix</keyword>
<dbReference type="PANTHER" id="PTHR11157">
    <property type="entry name" value="FATTY ACID ACYL TRANSFERASE-RELATED"/>
    <property type="match status" value="1"/>
</dbReference>
<evidence type="ECO:0000256" key="10">
    <source>
        <dbReference type="RuleBase" id="RU361115"/>
    </source>
</evidence>
<comment type="subcellular location">
    <subcellularLocation>
        <location evidence="1">Membrane</location>
        <topology evidence="1">Multi-pass membrane protein</topology>
    </subcellularLocation>
</comment>
<dbReference type="GO" id="GO:0034626">
    <property type="term" value="P:fatty acid elongation, polyunsaturated fatty acid"/>
    <property type="evidence" value="ECO:0007669"/>
    <property type="project" value="TreeGrafter"/>
</dbReference>
<keyword evidence="8 10" id="KW-0472">Membrane</keyword>
<keyword evidence="2 10" id="KW-0444">Lipid biosynthesis</keyword>
<dbReference type="GO" id="GO:0030148">
    <property type="term" value="P:sphingolipid biosynthetic process"/>
    <property type="evidence" value="ECO:0007669"/>
    <property type="project" value="TreeGrafter"/>
</dbReference>
<evidence type="ECO:0000256" key="7">
    <source>
        <dbReference type="ARBA" id="ARBA00023098"/>
    </source>
</evidence>
<evidence type="ECO:0000256" key="8">
    <source>
        <dbReference type="ARBA" id="ARBA00023136"/>
    </source>
</evidence>
<dbReference type="Proteomes" id="UP001054945">
    <property type="component" value="Unassembled WGS sequence"/>
</dbReference>
<keyword evidence="3 10" id="KW-0808">Transferase</keyword>
<dbReference type="EMBL" id="BPLR01002502">
    <property type="protein sequence ID" value="GIX74380.1"/>
    <property type="molecule type" value="Genomic_DNA"/>
</dbReference>
<feature type="transmembrane region" description="Helical" evidence="10">
    <location>
        <begin position="31"/>
        <end position="50"/>
    </location>
</feature>
<dbReference type="InterPro" id="IPR002076">
    <property type="entry name" value="ELO_fam"/>
</dbReference>
<keyword evidence="4 10" id="KW-0812">Transmembrane</keyword>
<dbReference type="AlphaFoldDB" id="A0AAV4MPR6"/>
<keyword evidence="9 10" id="KW-0275">Fatty acid biosynthesis</keyword>
<evidence type="ECO:0000256" key="9">
    <source>
        <dbReference type="ARBA" id="ARBA00023160"/>
    </source>
</evidence>
<comment type="caution">
    <text evidence="11">The sequence shown here is derived from an EMBL/GenBank/DDBJ whole genome shotgun (WGS) entry which is preliminary data.</text>
</comment>
<evidence type="ECO:0000313" key="11">
    <source>
        <dbReference type="EMBL" id="GIX74380.1"/>
    </source>
</evidence>